<proteinExistence type="predicted"/>
<organism evidence="3 4">
    <name type="scientific">Vanrija pseudolonga</name>
    <dbReference type="NCBI Taxonomy" id="143232"/>
    <lineage>
        <taxon>Eukaryota</taxon>
        <taxon>Fungi</taxon>
        <taxon>Dikarya</taxon>
        <taxon>Basidiomycota</taxon>
        <taxon>Agaricomycotina</taxon>
        <taxon>Tremellomycetes</taxon>
        <taxon>Trichosporonales</taxon>
        <taxon>Trichosporonaceae</taxon>
        <taxon>Vanrija</taxon>
    </lineage>
</organism>
<dbReference type="GeneID" id="87806495"/>
<feature type="transmembrane region" description="Helical" evidence="2">
    <location>
        <begin position="185"/>
        <end position="204"/>
    </location>
</feature>
<evidence type="ECO:0000256" key="2">
    <source>
        <dbReference type="SAM" id="Phobius"/>
    </source>
</evidence>
<sequence>MATGLHPTLYNISNHDNHSGHDSRDGQHTRRDTLSAAARLSGRAVSSVNVVVPSAGLRTVLIWSVRLRSDVSLFVRKMRSAVVLAAKCSWSVLGCFAGAPSTHHDALVGNVKPVVSPSSGLPPSTPPLPVLLPLLLLLPGAPVGTESANVTVLAAPLMVSVSAASATVVVAVLLCTTDFALRVEVVLRVPVLLLLLLWATASVAKARRDRGVDRSMVDAGVVSGSER</sequence>
<keyword evidence="2" id="KW-0812">Transmembrane</keyword>
<dbReference type="Proteomes" id="UP000827549">
    <property type="component" value="Chromosome 2"/>
</dbReference>
<feature type="compositionally biased region" description="Basic and acidic residues" evidence="1">
    <location>
        <begin position="15"/>
        <end position="31"/>
    </location>
</feature>
<reference evidence="3" key="1">
    <citation type="submission" date="2023-10" db="EMBL/GenBank/DDBJ databases">
        <authorList>
            <person name="Noh H."/>
        </authorList>
    </citation>
    <scope>NUCLEOTIDE SEQUENCE</scope>
    <source>
        <strain evidence="3">DUCC4014</strain>
    </source>
</reference>
<evidence type="ECO:0000313" key="3">
    <source>
        <dbReference type="EMBL" id="WOO79731.1"/>
    </source>
</evidence>
<dbReference type="AlphaFoldDB" id="A0AAF0Y877"/>
<name>A0AAF0Y877_9TREE</name>
<accession>A0AAF0Y877</accession>
<dbReference type="RefSeq" id="XP_062625763.1">
    <property type="nucleotide sequence ID" value="XM_062769781.1"/>
</dbReference>
<keyword evidence="4" id="KW-1185">Reference proteome</keyword>
<dbReference type="EMBL" id="CP086715">
    <property type="protein sequence ID" value="WOO79731.1"/>
    <property type="molecule type" value="Genomic_DNA"/>
</dbReference>
<gene>
    <name evidence="3" type="ORF">LOC62_02G003249</name>
</gene>
<keyword evidence="2" id="KW-1133">Transmembrane helix</keyword>
<evidence type="ECO:0000256" key="1">
    <source>
        <dbReference type="SAM" id="MobiDB-lite"/>
    </source>
</evidence>
<feature type="transmembrane region" description="Helical" evidence="2">
    <location>
        <begin position="150"/>
        <end position="173"/>
    </location>
</feature>
<protein>
    <submittedName>
        <fullName evidence="3">Uncharacterized protein</fullName>
    </submittedName>
</protein>
<feature type="region of interest" description="Disordered" evidence="1">
    <location>
        <begin position="1"/>
        <end position="31"/>
    </location>
</feature>
<keyword evidence="2" id="KW-0472">Membrane</keyword>
<evidence type="ECO:0000313" key="4">
    <source>
        <dbReference type="Proteomes" id="UP000827549"/>
    </source>
</evidence>